<accession>A0A484S1Y9</accession>
<dbReference type="Pfam" id="PF13279">
    <property type="entry name" value="4HBT_2"/>
    <property type="match status" value="1"/>
</dbReference>
<evidence type="ECO:0000256" key="1">
    <source>
        <dbReference type="ARBA" id="ARBA00022801"/>
    </source>
</evidence>
<reference evidence="3" key="1">
    <citation type="submission" date="2019-03" db="EMBL/GenBank/DDBJ databases">
        <authorList>
            <person name="Danneels B."/>
        </authorList>
    </citation>
    <scope>NUCLEOTIDE SEQUENCE</scope>
</reference>
<keyword evidence="1" id="KW-0378">Hydrolase</keyword>
<dbReference type="GO" id="GO:0016787">
    <property type="term" value="F:hydrolase activity"/>
    <property type="evidence" value="ECO:0007669"/>
    <property type="project" value="UniProtKB-KW"/>
</dbReference>
<dbReference type="PIRSF" id="PIRSF003230">
    <property type="entry name" value="YbgC"/>
    <property type="match status" value="1"/>
</dbReference>
<dbReference type="InterPro" id="IPR006684">
    <property type="entry name" value="YbgC/YbaW"/>
</dbReference>
<evidence type="ECO:0000313" key="3">
    <source>
        <dbReference type="EMBL" id="VFR56025.1"/>
    </source>
</evidence>
<sequence length="154" mass="17098">MKGQDMENHTAPAGPQHPDAGITHRVCYADTDAGGYVYHARYIEFAEHARNQLMYDAGYSFASLASAHGVMLVVHRVEAQHHLPARLEDTLSLRARIAWCRPSKSRWVTEARRGDALLATVTIDMVALNVRTRELARHPEPFLAALLGMGRAQA</sequence>
<dbReference type="CDD" id="cd00586">
    <property type="entry name" value="4HBT"/>
    <property type="match status" value="1"/>
</dbReference>
<name>A0A484S1Y9_9ZZZZ</name>
<protein>
    <submittedName>
        <fullName evidence="3">4-hydroxybenzoyl-CoA thioesterase family active site</fullName>
    </submittedName>
</protein>
<dbReference type="InterPro" id="IPR029069">
    <property type="entry name" value="HotDog_dom_sf"/>
</dbReference>
<gene>
    <name evidence="3" type="ORF">BRI6_2273</name>
</gene>
<dbReference type="SUPFAM" id="SSF54637">
    <property type="entry name" value="Thioesterase/thiol ester dehydrase-isomerase"/>
    <property type="match status" value="1"/>
</dbReference>
<feature type="region of interest" description="Disordered" evidence="2">
    <location>
        <begin position="1"/>
        <end position="20"/>
    </location>
</feature>
<dbReference type="EMBL" id="CAADII010000053">
    <property type="protein sequence ID" value="VFR56025.1"/>
    <property type="molecule type" value="Genomic_DNA"/>
</dbReference>
<dbReference type="AlphaFoldDB" id="A0A484S1Y9"/>
<dbReference type="Gene3D" id="3.10.129.10">
    <property type="entry name" value="Hotdog Thioesterase"/>
    <property type="match status" value="1"/>
</dbReference>
<proteinExistence type="predicted"/>
<evidence type="ECO:0000256" key="2">
    <source>
        <dbReference type="SAM" id="MobiDB-lite"/>
    </source>
</evidence>
<organism evidence="3">
    <name type="scientific">plant metagenome</name>
    <dbReference type="NCBI Taxonomy" id="1297885"/>
    <lineage>
        <taxon>unclassified sequences</taxon>
        <taxon>metagenomes</taxon>
        <taxon>organismal metagenomes</taxon>
    </lineage>
</organism>